<evidence type="ECO:0000259" key="6">
    <source>
        <dbReference type="Pfam" id="PF09210"/>
    </source>
</evidence>
<evidence type="ECO:0000259" key="4">
    <source>
        <dbReference type="Pfam" id="PF00534"/>
    </source>
</evidence>
<dbReference type="GO" id="GO:0003844">
    <property type="term" value="F:1,4-alpha-glucan branching enzyme activity"/>
    <property type="evidence" value="ECO:0007669"/>
    <property type="project" value="UniProtKB-EC"/>
</dbReference>
<dbReference type="InterPro" id="IPR004300">
    <property type="entry name" value="Glyco_hydro_57_N"/>
</dbReference>
<keyword evidence="8" id="KW-0808">Transferase</keyword>
<evidence type="ECO:0000256" key="2">
    <source>
        <dbReference type="ARBA" id="ARBA00023277"/>
    </source>
</evidence>
<evidence type="ECO:0000259" key="5">
    <source>
        <dbReference type="Pfam" id="PF03065"/>
    </source>
</evidence>
<accession>A0ABT9XLN3</accession>
<sequence>MPVGYLCFALHAHLPYVRHPERPHALEERWLFEALTETYLPLTIAMTRWTQEGIDWHMALSVSPTLAAMLRDPLLQDRYSAYLDRLIELAEAEKTRLADDADFRHLPIFYLGRLREMRGAYRAFDRDLTRIWSHLEALGHLELLTTAATHAFLPLVRTEEALKAQIEVAMIHHKAVFGRAPRGMWLPECAYRPGIDELLRSYGIVYTFAETQGVLNADPPPVFGVYAPILTQGGLAVFGRDAESSRQVWSSTDGYPGDFDYREFYRDIGYERPFEEVQVCLPEGIRTDTGLKYWRITGHPHDKAPYQPQWAREKAAQHAGHFLWCRQQQMAHLADKMGRPPIVTAVYDAELFGHWWYEGPEFLDMLVRKMHYDQTEIAFATPSQCLSLCADWQTCYLDMNTWGRDGYADVWVNASNDWIYPALHRMEHTMIQLAAAHPFASGLRKRALNQAARELMLAQSSDFAFIMDHRTAVDYAVRRTKLHVNRFERLAQMVEEDQYDVGLLDEIERRDNLFPAIDYRVYRSRNAAAGAKAGSVTGAEAVSAGTRPHAARPTVLMLAWEYPPLIVGGLARHVGSLAETLVEMGWDVHVITRSDAAAPPADASHPGAVALGADEAEVVNGVTVHRVSVTRPHGGGFLDWVLQLNLAMLDRARQLLGTGVRIDVLHAHDWLVHRTAKALKEISGVPLVCTMHATEHGRNGGIVSQLQRRIHHEEWSLTYDAARVIVCSQFMRDEVIRLFSLPDDKVAAIPNGITMAPSTDSTAASIAAATAAPVDARPTVLYIGRMVREKGIHVLLEAAVHIRAAVPDVRFVLIGRGPMEDTLRHQAHRLGLDGAVDFLGFVSDADRDAWLQAADVCVFPSLYEPFGIVALEAMAAGIAVVVSDTGGLREIVTHEVTGLTAYPGHAMSLADQTVRLLQDRDLAENLARRARAMVRERYAWQTVAARTAEVYEHVLQSVRHEEAPTG</sequence>
<dbReference type="Proteomes" id="UP001232973">
    <property type="component" value="Unassembled WGS sequence"/>
</dbReference>
<feature type="domain" description="Glycosyltransferase subfamily 4-like N-terminal" evidence="7">
    <location>
        <begin position="567"/>
        <end position="753"/>
    </location>
</feature>
<evidence type="ECO:0000256" key="1">
    <source>
        <dbReference type="ARBA" id="ARBA00006821"/>
    </source>
</evidence>
<dbReference type="PANTHER" id="PTHR41695:SF1">
    <property type="entry name" value="1,4-ALPHA-GLUCAN BRANCHING ENZYME TK1436"/>
    <property type="match status" value="1"/>
</dbReference>
<feature type="domain" description="Glycosyl transferase family 1" evidence="4">
    <location>
        <begin position="776"/>
        <end position="932"/>
    </location>
</feature>
<organism evidence="8 9">
    <name type="scientific">Alicyclobacillus cycloheptanicus</name>
    <dbReference type="NCBI Taxonomy" id="1457"/>
    <lineage>
        <taxon>Bacteria</taxon>
        <taxon>Bacillati</taxon>
        <taxon>Bacillota</taxon>
        <taxon>Bacilli</taxon>
        <taxon>Bacillales</taxon>
        <taxon>Alicyclobacillaceae</taxon>
        <taxon>Alicyclobacillus</taxon>
    </lineage>
</organism>
<dbReference type="RefSeq" id="WP_274456910.1">
    <property type="nucleotide sequence ID" value="NZ_CP067097.1"/>
</dbReference>
<dbReference type="EC" id="2.4.1.18" evidence="8"/>
<keyword evidence="2 3" id="KW-0119">Carbohydrate metabolism</keyword>
<keyword evidence="8" id="KW-0328">Glycosyltransferase</keyword>
<comment type="similarity">
    <text evidence="1 3">Belongs to the glycosyl hydrolase 57 family.</text>
</comment>
<dbReference type="Pfam" id="PF09210">
    <property type="entry name" value="BE_C"/>
    <property type="match status" value="1"/>
</dbReference>
<dbReference type="Gene3D" id="3.20.110.10">
    <property type="entry name" value="Glycoside hydrolase 38, N terminal domain"/>
    <property type="match status" value="1"/>
</dbReference>
<dbReference type="InterPro" id="IPR028098">
    <property type="entry name" value="Glyco_trans_4-like_N"/>
</dbReference>
<dbReference type="InterPro" id="IPR027291">
    <property type="entry name" value="Glyco_hydro_38_N_sf"/>
</dbReference>
<comment type="caution">
    <text evidence="8">The sequence shown here is derived from an EMBL/GenBank/DDBJ whole genome shotgun (WGS) entry which is preliminary data.</text>
</comment>
<dbReference type="CDD" id="cd03801">
    <property type="entry name" value="GT4_PimA-like"/>
    <property type="match status" value="1"/>
</dbReference>
<dbReference type="InterPro" id="IPR028995">
    <property type="entry name" value="Glyco_hydro_57/38_cen_sf"/>
</dbReference>
<dbReference type="InterPro" id="IPR040042">
    <property type="entry name" value="Branching_enz_MT3115-like"/>
</dbReference>
<dbReference type="SUPFAM" id="SSF88713">
    <property type="entry name" value="Glycoside hydrolase/deacetylase"/>
    <property type="match status" value="1"/>
</dbReference>
<keyword evidence="9" id="KW-1185">Reference proteome</keyword>
<feature type="domain" description="Glycoside hydrolase family 57 N-terminal" evidence="5">
    <location>
        <begin position="8"/>
        <end position="387"/>
    </location>
</feature>
<gene>
    <name evidence="8" type="ORF">J2S03_003085</name>
</gene>
<dbReference type="InterPro" id="IPR015293">
    <property type="entry name" value="BE_C"/>
</dbReference>
<dbReference type="PANTHER" id="PTHR41695">
    <property type="entry name" value="1,4-ALPHA-GLUCAN BRANCHING ENZYME RV3031-RELATED"/>
    <property type="match status" value="1"/>
</dbReference>
<name>A0ABT9XLN3_9BACL</name>
<reference evidence="8 9" key="1">
    <citation type="submission" date="2023-07" db="EMBL/GenBank/DDBJ databases">
        <title>Genomic Encyclopedia of Type Strains, Phase IV (KMG-IV): sequencing the most valuable type-strain genomes for metagenomic binning, comparative biology and taxonomic classification.</title>
        <authorList>
            <person name="Goeker M."/>
        </authorList>
    </citation>
    <scope>NUCLEOTIDE SEQUENCE [LARGE SCALE GENOMIC DNA]</scope>
    <source>
        <strain evidence="8 9">DSM 4006</strain>
    </source>
</reference>
<protein>
    <submittedName>
        <fullName evidence="8">1,4-alpha-glucan branching enzyme</fullName>
        <ecNumber evidence="8">2.4.1.18</ecNumber>
    </submittedName>
</protein>
<dbReference type="InterPro" id="IPR001296">
    <property type="entry name" value="Glyco_trans_1"/>
</dbReference>
<dbReference type="Gene3D" id="3.40.50.2000">
    <property type="entry name" value="Glycogen Phosphorylase B"/>
    <property type="match status" value="2"/>
</dbReference>
<evidence type="ECO:0000313" key="9">
    <source>
        <dbReference type="Proteomes" id="UP001232973"/>
    </source>
</evidence>
<dbReference type="CDD" id="cd10792">
    <property type="entry name" value="GH57N_AmyC_like"/>
    <property type="match status" value="1"/>
</dbReference>
<dbReference type="Pfam" id="PF00534">
    <property type="entry name" value="Glycos_transf_1"/>
    <property type="match status" value="1"/>
</dbReference>
<dbReference type="EMBL" id="JAUSTP010000034">
    <property type="protein sequence ID" value="MDQ0191216.1"/>
    <property type="molecule type" value="Genomic_DNA"/>
</dbReference>
<dbReference type="SUPFAM" id="SSF88688">
    <property type="entry name" value="Families 57/38 glycoside transferase middle domain"/>
    <property type="match status" value="1"/>
</dbReference>
<dbReference type="InterPro" id="IPR037090">
    <property type="entry name" value="57_glycoside_trans_central"/>
</dbReference>
<feature type="domain" description="1,4-alpha-glucan branching enzyme C-terminal" evidence="6">
    <location>
        <begin position="423"/>
        <end position="522"/>
    </location>
</feature>
<dbReference type="Pfam" id="PF13439">
    <property type="entry name" value="Glyco_transf_4"/>
    <property type="match status" value="1"/>
</dbReference>
<evidence type="ECO:0000313" key="8">
    <source>
        <dbReference type="EMBL" id="MDQ0191216.1"/>
    </source>
</evidence>
<proteinExistence type="inferred from homology"/>
<dbReference type="Gene3D" id="1.20.1430.10">
    <property type="entry name" value="Families 57/38 glycoside transferase, middle domain"/>
    <property type="match status" value="1"/>
</dbReference>
<evidence type="ECO:0000259" key="7">
    <source>
        <dbReference type="Pfam" id="PF13439"/>
    </source>
</evidence>
<dbReference type="InterPro" id="IPR011330">
    <property type="entry name" value="Glyco_hydro/deAcase_b/a-brl"/>
</dbReference>
<evidence type="ECO:0000256" key="3">
    <source>
        <dbReference type="RuleBase" id="RU361196"/>
    </source>
</evidence>
<dbReference type="SUPFAM" id="SSF53756">
    <property type="entry name" value="UDP-Glycosyltransferase/glycogen phosphorylase"/>
    <property type="match status" value="1"/>
</dbReference>
<dbReference type="Pfam" id="PF03065">
    <property type="entry name" value="Glyco_hydro_57"/>
    <property type="match status" value="1"/>
</dbReference>